<dbReference type="AlphaFoldDB" id="A0A4Y2E917"/>
<dbReference type="Gene3D" id="2.60.40.10">
    <property type="entry name" value="Immunoglobulins"/>
    <property type="match status" value="1"/>
</dbReference>
<sequence length="133" mass="14161">ITVTLAQPQGFEVTSDLSDNNICIQPSSSESLRIKMKGTTVGSINITVEAETASSSNVCGDSPVYDGVARDAITQPLEVEAEGFPNENVNSILFCPSDEENKKFSTSYSLNLPKDSVPNSSRAIVDVSGELPF</sequence>
<dbReference type="OrthoDB" id="6432647at2759"/>
<organism evidence="1 2">
    <name type="scientific">Araneus ventricosus</name>
    <name type="common">Orbweaver spider</name>
    <name type="synonym">Epeira ventricosa</name>
    <dbReference type="NCBI Taxonomy" id="182803"/>
    <lineage>
        <taxon>Eukaryota</taxon>
        <taxon>Metazoa</taxon>
        <taxon>Ecdysozoa</taxon>
        <taxon>Arthropoda</taxon>
        <taxon>Chelicerata</taxon>
        <taxon>Arachnida</taxon>
        <taxon>Araneae</taxon>
        <taxon>Araneomorphae</taxon>
        <taxon>Entelegynae</taxon>
        <taxon>Araneoidea</taxon>
        <taxon>Araneidae</taxon>
        <taxon>Araneus</taxon>
    </lineage>
</organism>
<keyword evidence="2" id="KW-1185">Reference proteome</keyword>
<feature type="non-terminal residue" evidence="1">
    <location>
        <position position="1"/>
    </location>
</feature>
<name>A0A4Y2E917_ARAVE</name>
<evidence type="ECO:0000313" key="1">
    <source>
        <dbReference type="EMBL" id="GBM25620.1"/>
    </source>
</evidence>
<gene>
    <name evidence="1" type="ORF">AVEN_167743_1</name>
</gene>
<dbReference type="Proteomes" id="UP000499080">
    <property type="component" value="Unassembled WGS sequence"/>
</dbReference>
<dbReference type="InterPro" id="IPR013783">
    <property type="entry name" value="Ig-like_fold"/>
</dbReference>
<comment type="caution">
    <text evidence="1">The sequence shown here is derived from an EMBL/GenBank/DDBJ whole genome shotgun (WGS) entry which is preliminary data.</text>
</comment>
<protein>
    <submittedName>
        <fullName evidence="1">Uncharacterized protein</fullName>
    </submittedName>
</protein>
<dbReference type="PANTHER" id="PTHR11412:SF171">
    <property type="entry name" value="PREGNANCY ZONE PROTEIN-LIKE PROTEIN"/>
    <property type="match status" value="1"/>
</dbReference>
<evidence type="ECO:0000313" key="2">
    <source>
        <dbReference type="Proteomes" id="UP000499080"/>
    </source>
</evidence>
<reference evidence="1 2" key="1">
    <citation type="journal article" date="2019" name="Sci. Rep.">
        <title>Orb-weaving spider Araneus ventricosus genome elucidates the spidroin gene catalogue.</title>
        <authorList>
            <person name="Kono N."/>
            <person name="Nakamura H."/>
            <person name="Ohtoshi R."/>
            <person name="Moran D.A.P."/>
            <person name="Shinohara A."/>
            <person name="Yoshida Y."/>
            <person name="Fujiwara M."/>
            <person name="Mori M."/>
            <person name="Tomita M."/>
            <person name="Arakawa K."/>
        </authorList>
    </citation>
    <scope>NUCLEOTIDE SEQUENCE [LARGE SCALE GENOMIC DNA]</scope>
</reference>
<accession>A0A4Y2E917</accession>
<dbReference type="EMBL" id="BGPR01092010">
    <property type="protein sequence ID" value="GBM25620.1"/>
    <property type="molecule type" value="Genomic_DNA"/>
</dbReference>
<proteinExistence type="predicted"/>
<dbReference type="PANTHER" id="PTHR11412">
    <property type="entry name" value="MACROGLOBULIN / COMPLEMENT"/>
    <property type="match status" value="1"/>
</dbReference>
<dbReference type="InterPro" id="IPR050473">
    <property type="entry name" value="A2M/Complement_sys"/>
</dbReference>